<keyword evidence="1" id="KW-0472">Membrane</keyword>
<evidence type="ECO:0000256" key="1">
    <source>
        <dbReference type="SAM" id="Phobius"/>
    </source>
</evidence>
<name>A0A1M5Q4J8_9FIRM</name>
<keyword evidence="1" id="KW-0812">Transmembrane</keyword>
<evidence type="ECO:0000313" key="3">
    <source>
        <dbReference type="Proteomes" id="UP000242520"/>
    </source>
</evidence>
<feature type="transmembrane region" description="Helical" evidence="1">
    <location>
        <begin position="6"/>
        <end position="20"/>
    </location>
</feature>
<feature type="transmembrane region" description="Helical" evidence="1">
    <location>
        <begin position="65"/>
        <end position="85"/>
    </location>
</feature>
<dbReference type="InterPro" id="IPR025664">
    <property type="entry name" value="Spore_III_AC/AD"/>
</dbReference>
<dbReference type="EMBL" id="FQXH01000007">
    <property type="protein sequence ID" value="SHH08928.1"/>
    <property type="molecule type" value="Genomic_DNA"/>
</dbReference>
<dbReference type="OrthoDB" id="1682150at2"/>
<feature type="transmembrane region" description="Helical" evidence="1">
    <location>
        <begin position="27"/>
        <end position="45"/>
    </location>
</feature>
<dbReference type="NCBIfam" id="TIGR02849">
    <property type="entry name" value="spore_III_AD"/>
    <property type="match status" value="1"/>
</dbReference>
<keyword evidence="3" id="KW-1185">Reference proteome</keyword>
<dbReference type="Proteomes" id="UP000242520">
    <property type="component" value="Unassembled WGS sequence"/>
</dbReference>
<sequence>MEFVKLISVAFVGTILSLLFKKERPEISMAIALLTGIGIFLTSIYKINYIISCINDLSNKIHINHMYFSTIIKIVGIAYLMEFAIHICKDCGESAIASKLEFGGKVIILALSFPILLSILNTIINIIP</sequence>
<dbReference type="InterPro" id="IPR014211">
    <property type="entry name" value="Spore_III_AD"/>
</dbReference>
<proteinExistence type="predicted"/>
<keyword evidence="1" id="KW-1133">Transmembrane helix</keyword>
<feature type="transmembrane region" description="Helical" evidence="1">
    <location>
        <begin position="106"/>
        <end position="127"/>
    </location>
</feature>
<gene>
    <name evidence="2" type="ORF">SAMN02744040_00791</name>
</gene>
<dbReference type="STRING" id="1123350.SAMN02744040_00791"/>
<dbReference type="Pfam" id="PF06686">
    <property type="entry name" value="SpoIIIAC"/>
    <property type="match status" value="2"/>
</dbReference>
<protein>
    <submittedName>
        <fullName evidence="2">Stage III sporulation protein AD</fullName>
    </submittedName>
</protein>
<accession>A0A1M5Q4J8</accession>
<organism evidence="2 3">
    <name type="scientific">Tepidibacter thalassicus DSM 15285</name>
    <dbReference type="NCBI Taxonomy" id="1123350"/>
    <lineage>
        <taxon>Bacteria</taxon>
        <taxon>Bacillati</taxon>
        <taxon>Bacillota</taxon>
        <taxon>Clostridia</taxon>
        <taxon>Peptostreptococcales</taxon>
        <taxon>Peptostreptococcaceae</taxon>
        <taxon>Tepidibacter</taxon>
    </lineage>
</organism>
<evidence type="ECO:0000313" key="2">
    <source>
        <dbReference type="EMBL" id="SHH08928.1"/>
    </source>
</evidence>
<reference evidence="3" key="1">
    <citation type="submission" date="2016-11" db="EMBL/GenBank/DDBJ databases">
        <authorList>
            <person name="Varghese N."/>
            <person name="Submissions S."/>
        </authorList>
    </citation>
    <scope>NUCLEOTIDE SEQUENCE [LARGE SCALE GENOMIC DNA]</scope>
    <source>
        <strain evidence="3">DSM 15285</strain>
    </source>
</reference>
<dbReference type="AlphaFoldDB" id="A0A1M5Q4J8"/>
<dbReference type="RefSeq" id="WP_072723848.1">
    <property type="nucleotide sequence ID" value="NZ_FQXH01000007.1"/>
</dbReference>